<dbReference type="GO" id="GO:0046872">
    <property type="term" value="F:metal ion binding"/>
    <property type="evidence" value="ECO:0007669"/>
    <property type="project" value="UniProtKB-KW"/>
</dbReference>
<feature type="binding site" evidence="4">
    <location>
        <position position="139"/>
    </location>
    <ligand>
        <name>Zn(2+)</name>
        <dbReference type="ChEBI" id="CHEBI:29105"/>
    </ligand>
</feature>
<dbReference type="OMA" id="CPNRNCI"/>
<dbReference type="Pfam" id="PF01948">
    <property type="entry name" value="PyrI"/>
    <property type="match status" value="1"/>
</dbReference>
<comment type="function">
    <text evidence="4">Involved in allosteric regulation of aspartate carbamoyltransferase.</text>
</comment>
<dbReference type="InterPro" id="IPR036793">
    <property type="entry name" value="Asp_carbatrfase_reg_N_sf"/>
</dbReference>
<evidence type="ECO:0000313" key="10">
    <source>
        <dbReference type="EMBL" id="RGV25747.1"/>
    </source>
</evidence>
<dbReference type="GO" id="GO:0009347">
    <property type="term" value="C:aspartate carbamoyltransferase complex"/>
    <property type="evidence" value="ECO:0007669"/>
    <property type="project" value="InterPro"/>
</dbReference>
<reference evidence="7" key="2">
    <citation type="submission" date="2022-01" db="EMBL/GenBank/DDBJ databases">
        <title>Collection of gut derived symbiotic bacterial strains cultured from healthy donors.</title>
        <authorList>
            <person name="Lin H."/>
            <person name="Kohout C."/>
            <person name="Waligurski E."/>
            <person name="Pamer E.G."/>
        </authorList>
    </citation>
    <scope>NUCLEOTIDE SEQUENCE</scope>
    <source>
        <strain evidence="7">DFI.1.149</strain>
    </source>
</reference>
<comment type="cofactor">
    <cofactor evidence="4">
        <name>Zn(2+)</name>
        <dbReference type="ChEBI" id="CHEBI:29105"/>
    </cofactor>
    <text evidence="4">Binds 1 zinc ion per subunit.</text>
</comment>
<evidence type="ECO:0000256" key="4">
    <source>
        <dbReference type="HAMAP-Rule" id="MF_00002"/>
    </source>
</evidence>
<protein>
    <recommendedName>
        <fullName evidence="4">Aspartate carbamoyltransferase regulatory chain</fullName>
    </recommendedName>
</protein>
<dbReference type="Gene3D" id="3.30.70.140">
    <property type="entry name" value="Aspartate carbamoyltransferase regulatory subunit, N-terminal domain"/>
    <property type="match status" value="1"/>
</dbReference>
<dbReference type="InterPro" id="IPR020545">
    <property type="entry name" value="Asp_carbamoyltransf_reg_N"/>
</dbReference>
<accession>A0A1Y4A2X9</accession>
<comment type="subunit">
    <text evidence="4">Contains catalytic and regulatory chains.</text>
</comment>
<dbReference type="AlphaFoldDB" id="A0A1Y4A2X9"/>
<dbReference type="GO" id="GO:0006207">
    <property type="term" value="P:'de novo' pyrimidine nucleobase biosynthetic process"/>
    <property type="evidence" value="ECO:0007669"/>
    <property type="project" value="InterPro"/>
</dbReference>
<evidence type="ECO:0000313" key="8">
    <source>
        <dbReference type="EMBL" id="MDB9221856.1"/>
    </source>
</evidence>
<dbReference type="Proteomes" id="UP000284243">
    <property type="component" value="Unassembled WGS sequence"/>
</dbReference>
<dbReference type="SUPFAM" id="SSF57825">
    <property type="entry name" value="Aspartate carbamoyltransferase, Regulatory-chain, C-terminal domain"/>
    <property type="match status" value="1"/>
</dbReference>
<dbReference type="Proteomes" id="UP000284434">
    <property type="component" value="Unassembled WGS sequence"/>
</dbReference>
<evidence type="ECO:0000313" key="13">
    <source>
        <dbReference type="Proteomes" id="UP000284243"/>
    </source>
</evidence>
<feature type="binding site" evidence="4">
    <location>
        <position position="136"/>
    </location>
    <ligand>
        <name>Zn(2+)</name>
        <dbReference type="ChEBI" id="CHEBI:29105"/>
    </ligand>
</feature>
<feature type="domain" description="Aspartate carbamoyltransferase regulatory subunit C-terminal" evidence="6">
    <location>
        <begin position="101"/>
        <end position="147"/>
    </location>
</feature>
<dbReference type="EMBL" id="JAKNDN010000003">
    <property type="protein sequence ID" value="MCG4958626.1"/>
    <property type="molecule type" value="Genomic_DNA"/>
</dbReference>
<dbReference type="GO" id="GO:0006221">
    <property type="term" value="P:pyrimidine nucleotide biosynthetic process"/>
    <property type="evidence" value="ECO:0007669"/>
    <property type="project" value="UniProtKB-UniRule"/>
</dbReference>
<dbReference type="InterPro" id="IPR036792">
    <property type="entry name" value="Asp_carbatrfase_reg_C_sf"/>
</dbReference>
<dbReference type="PANTHER" id="PTHR35805:SF1">
    <property type="entry name" value="ASPARTATE CARBAMOYLTRANSFERASE REGULATORY CHAIN"/>
    <property type="match status" value="1"/>
</dbReference>
<keyword evidence="3 4" id="KW-0665">Pyrimidine biosynthesis</keyword>
<feature type="domain" description="Aspartate carbamoyltransferase regulatory subunit N-terminal" evidence="5">
    <location>
        <begin position="6"/>
        <end position="96"/>
    </location>
</feature>
<dbReference type="GeneID" id="61276452"/>
<organism evidence="10 12">
    <name type="scientific">Odoribacter splanchnicus</name>
    <dbReference type="NCBI Taxonomy" id="28118"/>
    <lineage>
        <taxon>Bacteria</taxon>
        <taxon>Pseudomonadati</taxon>
        <taxon>Bacteroidota</taxon>
        <taxon>Bacteroidia</taxon>
        <taxon>Bacteroidales</taxon>
        <taxon>Odoribacteraceae</taxon>
        <taxon>Odoribacter</taxon>
    </lineage>
</organism>
<dbReference type="NCBIfam" id="TIGR00240">
    <property type="entry name" value="ATCase_reg"/>
    <property type="match status" value="1"/>
</dbReference>
<dbReference type="EMBL" id="QSCO01000002">
    <property type="protein sequence ID" value="RGY09544.1"/>
    <property type="molecule type" value="Genomic_DNA"/>
</dbReference>
<keyword evidence="1 4" id="KW-0479">Metal-binding</keyword>
<feature type="binding site" evidence="4">
    <location>
        <position position="108"/>
    </location>
    <ligand>
        <name>Zn(2+)</name>
        <dbReference type="ChEBI" id="CHEBI:29105"/>
    </ligand>
</feature>
<keyword evidence="10" id="KW-0808">Transferase</keyword>
<gene>
    <name evidence="4 7" type="primary">pyrI</name>
    <name evidence="10" type="ORF">DWW24_10820</name>
    <name evidence="9" type="ORF">DWW57_03025</name>
    <name evidence="11" type="ORF">DXA53_01815</name>
    <name evidence="7" type="ORF">L0P03_01990</name>
    <name evidence="8" type="ORF">PN645_02410</name>
</gene>
<evidence type="ECO:0000313" key="9">
    <source>
        <dbReference type="EMBL" id="RGU58045.1"/>
    </source>
</evidence>
<evidence type="ECO:0000313" key="11">
    <source>
        <dbReference type="EMBL" id="RGY09544.1"/>
    </source>
</evidence>
<evidence type="ECO:0000256" key="2">
    <source>
        <dbReference type="ARBA" id="ARBA00022833"/>
    </source>
</evidence>
<dbReference type="Gene3D" id="2.30.30.20">
    <property type="entry name" value="Aspartate carbamoyltransferase regulatory subunit, C-terminal domain"/>
    <property type="match status" value="1"/>
</dbReference>
<evidence type="ECO:0000313" key="14">
    <source>
        <dbReference type="Proteomes" id="UP000284434"/>
    </source>
</evidence>
<reference evidence="8" key="3">
    <citation type="submission" date="2023-01" db="EMBL/GenBank/DDBJ databases">
        <title>Human gut microbiome strain richness.</title>
        <authorList>
            <person name="Chen-Liaw A."/>
        </authorList>
    </citation>
    <scope>NUCLEOTIDE SEQUENCE</scope>
    <source>
        <strain evidence="8">RTP21484st1_B7_RTP21484_190118</strain>
    </source>
</reference>
<dbReference type="InterPro" id="IPR020542">
    <property type="entry name" value="Asp_carbamoyltrfase_reg_C"/>
</dbReference>
<evidence type="ECO:0000313" key="7">
    <source>
        <dbReference type="EMBL" id="MCG4958626.1"/>
    </source>
</evidence>
<dbReference type="InterPro" id="IPR002801">
    <property type="entry name" value="Asp_carbamoylTrfase_reg"/>
</dbReference>
<evidence type="ECO:0000256" key="1">
    <source>
        <dbReference type="ARBA" id="ARBA00022723"/>
    </source>
</evidence>
<keyword evidence="2 4" id="KW-0862">Zinc</keyword>
<comment type="similarity">
    <text evidence="4">Belongs to the PyrI family.</text>
</comment>
<sequence>MAKKELQVSAIENGTVIDHIPADKLFDVINVLGITGMDNAMTFGANLKSSKLGKKAIIKIWDKFLEDDEVNKLALVAPSAKINIIRDYDVVEKKTVNVPEKVEGIVKCMNPKCITNHEKVRTKFTVVKDSPIVLKCHYCEKLTDQEHMEMN</sequence>
<feature type="binding site" evidence="4">
    <location>
        <position position="113"/>
    </location>
    <ligand>
        <name>Zn(2+)</name>
        <dbReference type="ChEBI" id="CHEBI:29105"/>
    </ligand>
</feature>
<evidence type="ECO:0000256" key="3">
    <source>
        <dbReference type="ARBA" id="ARBA00022975"/>
    </source>
</evidence>
<dbReference type="Proteomes" id="UP001212263">
    <property type="component" value="Unassembled WGS sequence"/>
</dbReference>
<proteinExistence type="inferred from homology"/>
<dbReference type="GO" id="GO:0016740">
    <property type="term" value="F:transferase activity"/>
    <property type="evidence" value="ECO:0007669"/>
    <property type="project" value="UniProtKB-KW"/>
</dbReference>
<evidence type="ECO:0000259" key="5">
    <source>
        <dbReference type="Pfam" id="PF01948"/>
    </source>
</evidence>
<dbReference type="Proteomes" id="UP001199750">
    <property type="component" value="Unassembled WGS sequence"/>
</dbReference>
<comment type="caution">
    <text evidence="10">The sequence shown here is derived from an EMBL/GenBank/DDBJ whole genome shotgun (WGS) entry which is preliminary data.</text>
</comment>
<evidence type="ECO:0000259" key="6">
    <source>
        <dbReference type="Pfam" id="PF02748"/>
    </source>
</evidence>
<reference evidence="12 13" key="1">
    <citation type="submission" date="2018-08" db="EMBL/GenBank/DDBJ databases">
        <title>A genome reference for cultivated species of the human gut microbiota.</title>
        <authorList>
            <person name="Zou Y."/>
            <person name="Xue W."/>
            <person name="Luo G."/>
        </authorList>
    </citation>
    <scope>NUCLEOTIDE SEQUENCE [LARGE SCALE GENOMIC DNA]</scope>
    <source>
        <strain evidence="10 12">AF14-6AC</strain>
        <strain evidence="9 13">AF16-14</strain>
        <strain evidence="11 14">OF03-11</strain>
    </source>
</reference>
<dbReference type="SUPFAM" id="SSF54893">
    <property type="entry name" value="Aspartate carbamoyltransferase, Regulatory-chain, N-terminal domain"/>
    <property type="match status" value="1"/>
</dbReference>
<name>A0A1Y4A2X9_9BACT</name>
<dbReference type="EMBL" id="QRYC01000003">
    <property type="protein sequence ID" value="RGU58045.1"/>
    <property type="molecule type" value="Genomic_DNA"/>
</dbReference>
<dbReference type="PANTHER" id="PTHR35805">
    <property type="entry name" value="ASPARTATE CARBAMOYLTRANSFERASE REGULATORY CHAIN"/>
    <property type="match status" value="1"/>
</dbReference>
<dbReference type="Proteomes" id="UP000283426">
    <property type="component" value="Unassembled WGS sequence"/>
</dbReference>
<dbReference type="HAMAP" id="MF_00002">
    <property type="entry name" value="Asp_carb_tr_reg"/>
    <property type="match status" value="1"/>
</dbReference>
<evidence type="ECO:0000313" key="12">
    <source>
        <dbReference type="Proteomes" id="UP000283426"/>
    </source>
</evidence>
<dbReference type="EMBL" id="QRYW01000021">
    <property type="protein sequence ID" value="RGV25747.1"/>
    <property type="molecule type" value="Genomic_DNA"/>
</dbReference>
<dbReference type="RefSeq" id="WP_013613378.1">
    <property type="nucleotide sequence ID" value="NZ_BAABYK010000001.1"/>
</dbReference>
<dbReference type="Pfam" id="PF02748">
    <property type="entry name" value="PyrI_C"/>
    <property type="match status" value="1"/>
</dbReference>
<dbReference type="EMBL" id="JAQMRD010000002">
    <property type="protein sequence ID" value="MDB9221856.1"/>
    <property type="molecule type" value="Genomic_DNA"/>
</dbReference>